<dbReference type="GO" id="GO:0003700">
    <property type="term" value="F:DNA-binding transcription factor activity"/>
    <property type="evidence" value="ECO:0007669"/>
    <property type="project" value="InterPro"/>
</dbReference>
<dbReference type="PANTHER" id="PTHR47894:SF4">
    <property type="entry name" value="HTH-TYPE TRANSCRIPTIONAL REGULATOR GADX"/>
    <property type="match status" value="1"/>
</dbReference>
<dbReference type="InterPro" id="IPR032687">
    <property type="entry name" value="AraC-type_N"/>
</dbReference>
<dbReference type="SUPFAM" id="SSF46689">
    <property type="entry name" value="Homeodomain-like"/>
    <property type="match status" value="2"/>
</dbReference>
<dbReference type="GO" id="GO:0005829">
    <property type="term" value="C:cytosol"/>
    <property type="evidence" value="ECO:0007669"/>
    <property type="project" value="TreeGrafter"/>
</dbReference>
<dbReference type="EMBL" id="CP035733">
    <property type="protein sequence ID" value="QGY80951.1"/>
    <property type="molecule type" value="Genomic_DNA"/>
</dbReference>
<dbReference type="Gene3D" id="1.10.10.60">
    <property type="entry name" value="Homeodomain-like"/>
    <property type="match status" value="1"/>
</dbReference>
<evidence type="ECO:0000256" key="1">
    <source>
        <dbReference type="ARBA" id="ARBA00023015"/>
    </source>
</evidence>
<dbReference type="OrthoDB" id="9805730at2"/>
<dbReference type="KEGG" id="slaa:EUU25_10175"/>
<dbReference type="AlphaFoldDB" id="A0A6I6L9C7"/>
<evidence type="ECO:0000256" key="3">
    <source>
        <dbReference type="ARBA" id="ARBA00023163"/>
    </source>
</evidence>
<proteinExistence type="predicted"/>
<name>A0A6I6L9C7_9SPHN</name>
<evidence type="ECO:0000256" key="2">
    <source>
        <dbReference type="ARBA" id="ARBA00023125"/>
    </source>
</evidence>
<keyword evidence="1" id="KW-0805">Transcription regulation</keyword>
<feature type="domain" description="HTH araC/xylS-type" evidence="4">
    <location>
        <begin position="231"/>
        <end position="329"/>
    </location>
</feature>
<dbReference type="InterPro" id="IPR018062">
    <property type="entry name" value="HTH_AraC-typ_CS"/>
</dbReference>
<dbReference type="RefSeq" id="WP_158900680.1">
    <property type="nucleotide sequence ID" value="NZ_CP035733.1"/>
</dbReference>
<dbReference type="GO" id="GO:0000976">
    <property type="term" value="F:transcription cis-regulatory region binding"/>
    <property type="evidence" value="ECO:0007669"/>
    <property type="project" value="TreeGrafter"/>
</dbReference>
<accession>A0A6I6L9C7</accession>
<evidence type="ECO:0000313" key="5">
    <source>
        <dbReference type="EMBL" id="QGY80951.1"/>
    </source>
</evidence>
<evidence type="ECO:0000259" key="4">
    <source>
        <dbReference type="PROSITE" id="PS01124"/>
    </source>
</evidence>
<keyword evidence="3" id="KW-0804">Transcription</keyword>
<dbReference type="InterPro" id="IPR009057">
    <property type="entry name" value="Homeodomain-like_sf"/>
</dbReference>
<keyword evidence="2" id="KW-0238">DNA-binding</keyword>
<gene>
    <name evidence="5" type="ORF">EUU25_10175</name>
</gene>
<keyword evidence="6" id="KW-1185">Reference proteome</keyword>
<dbReference type="Proteomes" id="UP000428803">
    <property type="component" value="Chromosome"/>
</dbReference>
<dbReference type="PANTHER" id="PTHR47894">
    <property type="entry name" value="HTH-TYPE TRANSCRIPTIONAL REGULATOR GADX"/>
    <property type="match status" value="1"/>
</dbReference>
<dbReference type="InterPro" id="IPR018060">
    <property type="entry name" value="HTH_AraC"/>
</dbReference>
<reference evidence="6" key="1">
    <citation type="submission" date="2019-01" db="EMBL/GenBank/DDBJ databases">
        <title>Sphingorhabdus lacus sp.nov., isolated from an oligotrophic freshwater lake.</title>
        <authorList>
            <person name="Park M."/>
        </authorList>
    </citation>
    <scope>NUCLEOTIDE SEQUENCE [LARGE SCALE GENOMIC DNA]</scope>
    <source>
        <strain evidence="6">IMCC1753</strain>
    </source>
</reference>
<dbReference type="PROSITE" id="PS01124">
    <property type="entry name" value="HTH_ARAC_FAMILY_2"/>
    <property type="match status" value="1"/>
</dbReference>
<sequence length="352" mass="38234">MAKWVSSSALFGAPDLVAKLGGDWAALSAAAELDISENLEPAKLIEVAGLARFLALAAETLECESFGLMLSQYQGFSVLGSLALLLESADTIRESLQDLAAYFPVFTMGALIALVETKGGIEVNYELAAGTGLPHLHITELGFGILVKEMRRHIPGWEPEYITFRHAPPENSTQHRQFLGKTIHYNADRNSIFINHEDLAQPTCVRSMQVHGELAAQYNVLREATPGTVTAAVETIVRAFMAHETIHLSKAATLLGMSRRTLQRKLAEDGTSLAEIIDAVRADLALSYLQESRLKVTEIAEILQFSETSALSRAVVRWYGQSPRAIKDGASISLLAASQKPDRKRGAGSLAH</sequence>
<dbReference type="SMART" id="SM00342">
    <property type="entry name" value="HTH_ARAC"/>
    <property type="match status" value="1"/>
</dbReference>
<evidence type="ECO:0000313" key="6">
    <source>
        <dbReference type="Proteomes" id="UP000428803"/>
    </source>
</evidence>
<organism evidence="5 6">
    <name type="scientific">Sphingorhabdus lacus</name>
    <dbReference type="NCBI Taxonomy" id="392610"/>
    <lineage>
        <taxon>Bacteria</taxon>
        <taxon>Pseudomonadati</taxon>
        <taxon>Pseudomonadota</taxon>
        <taxon>Alphaproteobacteria</taxon>
        <taxon>Sphingomonadales</taxon>
        <taxon>Sphingomonadaceae</taxon>
        <taxon>Sphingorhabdus</taxon>
    </lineage>
</organism>
<dbReference type="Pfam" id="PF12625">
    <property type="entry name" value="Arabinose_bd"/>
    <property type="match status" value="1"/>
</dbReference>
<protein>
    <submittedName>
        <fullName evidence="5">AraC family transcriptional regulator</fullName>
    </submittedName>
</protein>
<dbReference type="Pfam" id="PF12833">
    <property type="entry name" value="HTH_18"/>
    <property type="match status" value="1"/>
</dbReference>
<dbReference type="PROSITE" id="PS00041">
    <property type="entry name" value="HTH_ARAC_FAMILY_1"/>
    <property type="match status" value="1"/>
</dbReference>